<dbReference type="Gene3D" id="1.10.150.400">
    <property type="match status" value="1"/>
</dbReference>
<dbReference type="Gene3D" id="3.40.50.1000">
    <property type="entry name" value="HAD superfamily/HAD-like"/>
    <property type="match status" value="1"/>
</dbReference>
<dbReference type="InterPro" id="IPR023214">
    <property type="entry name" value="HAD_sf"/>
</dbReference>
<reference evidence="1" key="1">
    <citation type="journal article" date="2015" name="Biochem. Biophys. Res. Commun.">
        <title>Extracellular and cell-associated forms of Gluconobacter oxydans dextran dextrinase change their localization depending on the cell growth.</title>
        <authorList>
            <person name="Sadahiro J."/>
            <person name="Mori H."/>
            <person name="Saburi W."/>
            <person name="Okuyama M."/>
            <person name="Kimura A."/>
        </authorList>
    </citation>
    <scope>NUCLEOTIDE SEQUENCE</scope>
    <source>
        <strain evidence="1">ATCC 11894</strain>
    </source>
</reference>
<dbReference type="EMBL" id="LC008541">
    <property type="protein sequence ID" value="BAS29769.1"/>
    <property type="molecule type" value="Genomic_DNA"/>
</dbReference>
<protein>
    <submittedName>
        <fullName evidence="1">Putative haloacid dehalogenase</fullName>
    </submittedName>
</protein>
<dbReference type="InterPro" id="IPR036412">
    <property type="entry name" value="HAD-like_sf"/>
</dbReference>
<sequence length="681" mass="79283">MRKLRTLDVWDTLLRRRCHPDNSKKASARILLLRLFDHLKPEFQDQNRIFRERCAIEGEEARRDGDGEYIHSDVMTVLITRILNNASDINIPDVSDEITEYEIQFEINNTYPDPHIVDFIKKYPAEKTIFLSDFYMPATDLKRLLNHHGLTSIVNEGISSCDTGLNKRSGRLFSYVHSQYNITPEEHVHIGDNIHSDVMMPRALGLEGVHFMPSDEHEKRQKFEEIFHGKCNVIQHISEKIQESADPFLVDISMQKQSAYRLGLNSAPLLIGFVTYIAEQSLKDNIEKLYFFTREGEFYINIWKHLFPDNTLFGQRLPQTDVLEVSRLSTFCASLREVSTAEMMRVWNLYSTQSIFSLFKTLGIDPEISRNLCRKYNIIPENDIIYPWQDKRVQELFGDSEFVKIIQSSIDEKKYNLLSYLSQKGLTQETSRIGIVDIGWRGTIQDNISFLFPNTKIFGYYLGLQMFLNPQPENCQKSSFGPDANKSRSNIHLLDAVSLIEMLCNSPSGSVLGYHLDRHGRMISGRLVDQDENQVFYDFVSYFQEAVLFAARLWSDNIETHVISSDDLHDYACVIWKNLVQDTDADLLNAYHSLSHNEIFGMGQFINKSDVPSFREMISTLFSKTERYKFIQFIIQNQLISSFKKRRDIGWTYKIFLIGIIKMALQYKHFRNFLRIINAEK</sequence>
<evidence type="ECO:0000313" key="1">
    <source>
        <dbReference type="EMBL" id="BAS29769.1"/>
    </source>
</evidence>
<proteinExistence type="predicted"/>
<name>A0A0M3VGJ5_GLUOY</name>
<dbReference type="AlphaFoldDB" id="A0A0M3VGJ5"/>
<organism evidence="1">
    <name type="scientific">Gluconobacter oxydans</name>
    <name type="common">Gluconobacter suboxydans</name>
    <dbReference type="NCBI Taxonomy" id="442"/>
    <lineage>
        <taxon>Bacteria</taxon>
        <taxon>Pseudomonadati</taxon>
        <taxon>Pseudomonadota</taxon>
        <taxon>Alphaproteobacteria</taxon>
        <taxon>Acetobacterales</taxon>
        <taxon>Acetobacteraceae</taxon>
        <taxon>Gluconobacter</taxon>
    </lineage>
</organism>
<dbReference type="SUPFAM" id="SSF56784">
    <property type="entry name" value="HAD-like"/>
    <property type="match status" value="1"/>
</dbReference>
<accession>A0A0M3VGJ5</accession>